<accession>A0A4S4EVZ4</accession>
<dbReference type="Proteomes" id="UP000306102">
    <property type="component" value="Unassembled WGS sequence"/>
</dbReference>
<reference evidence="2 3" key="1">
    <citation type="journal article" date="2018" name="Proc. Natl. Acad. Sci. U.S.A.">
        <title>Draft genome sequence of Camellia sinensis var. sinensis provides insights into the evolution of the tea genome and tea quality.</title>
        <authorList>
            <person name="Wei C."/>
            <person name="Yang H."/>
            <person name="Wang S."/>
            <person name="Zhao J."/>
            <person name="Liu C."/>
            <person name="Gao L."/>
            <person name="Xia E."/>
            <person name="Lu Y."/>
            <person name="Tai Y."/>
            <person name="She G."/>
            <person name="Sun J."/>
            <person name="Cao H."/>
            <person name="Tong W."/>
            <person name="Gao Q."/>
            <person name="Li Y."/>
            <person name="Deng W."/>
            <person name="Jiang X."/>
            <person name="Wang W."/>
            <person name="Chen Q."/>
            <person name="Zhang S."/>
            <person name="Li H."/>
            <person name="Wu J."/>
            <person name="Wang P."/>
            <person name="Li P."/>
            <person name="Shi C."/>
            <person name="Zheng F."/>
            <person name="Jian J."/>
            <person name="Huang B."/>
            <person name="Shan D."/>
            <person name="Shi M."/>
            <person name="Fang C."/>
            <person name="Yue Y."/>
            <person name="Li F."/>
            <person name="Li D."/>
            <person name="Wei S."/>
            <person name="Han B."/>
            <person name="Jiang C."/>
            <person name="Yin Y."/>
            <person name="Xia T."/>
            <person name="Zhang Z."/>
            <person name="Bennetzen J.L."/>
            <person name="Zhao S."/>
            <person name="Wan X."/>
        </authorList>
    </citation>
    <scope>NUCLEOTIDE SEQUENCE [LARGE SCALE GENOMIC DNA]</scope>
    <source>
        <strain evidence="3">cv. Shuchazao</strain>
        <tissue evidence="2">Leaf</tissue>
    </source>
</reference>
<dbReference type="EMBL" id="SDRB02001548">
    <property type="protein sequence ID" value="THG21149.1"/>
    <property type="molecule type" value="Genomic_DNA"/>
</dbReference>
<dbReference type="Gene3D" id="2.120.10.80">
    <property type="entry name" value="Kelch-type beta propeller"/>
    <property type="match status" value="1"/>
</dbReference>
<gene>
    <name evidence="2" type="ORF">TEA_017745</name>
</gene>
<comment type="caution">
    <text evidence="2">The sequence shown here is derived from an EMBL/GenBank/DDBJ whole genome shotgun (WGS) entry which is preliminary data.</text>
</comment>
<organism evidence="2 3">
    <name type="scientific">Camellia sinensis var. sinensis</name>
    <name type="common">China tea</name>
    <dbReference type="NCBI Taxonomy" id="542762"/>
    <lineage>
        <taxon>Eukaryota</taxon>
        <taxon>Viridiplantae</taxon>
        <taxon>Streptophyta</taxon>
        <taxon>Embryophyta</taxon>
        <taxon>Tracheophyta</taxon>
        <taxon>Spermatophyta</taxon>
        <taxon>Magnoliopsida</taxon>
        <taxon>eudicotyledons</taxon>
        <taxon>Gunneridae</taxon>
        <taxon>Pentapetalae</taxon>
        <taxon>asterids</taxon>
        <taxon>Ericales</taxon>
        <taxon>Theaceae</taxon>
        <taxon>Camellia</taxon>
    </lineage>
</organism>
<keyword evidence="3" id="KW-1185">Reference proteome</keyword>
<evidence type="ECO:0000256" key="1">
    <source>
        <dbReference type="SAM" id="MobiDB-lite"/>
    </source>
</evidence>
<protein>
    <submittedName>
        <fullName evidence="2">Uncharacterized protein</fullName>
    </submittedName>
</protein>
<evidence type="ECO:0000313" key="2">
    <source>
        <dbReference type="EMBL" id="THG21149.1"/>
    </source>
</evidence>
<dbReference type="InterPro" id="IPR015915">
    <property type="entry name" value="Kelch-typ_b-propeller"/>
</dbReference>
<feature type="compositionally biased region" description="Low complexity" evidence="1">
    <location>
        <begin position="7"/>
        <end position="18"/>
    </location>
</feature>
<feature type="region of interest" description="Disordered" evidence="1">
    <location>
        <begin position="1"/>
        <end position="67"/>
    </location>
</feature>
<dbReference type="SUPFAM" id="SSF117281">
    <property type="entry name" value="Kelch motif"/>
    <property type="match status" value="1"/>
</dbReference>
<feature type="compositionally biased region" description="Low complexity" evidence="1">
    <location>
        <begin position="26"/>
        <end position="67"/>
    </location>
</feature>
<proteinExistence type="predicted"/>
<sequence>MTRTTGSGSPPSSSSAPLRRSRSRFRQSSSSLQRRQRSWSPRSASSSPSGGRRSRSRSWSPVASSSRPPIAPLPISSEATIAAVEDTKALYMFFIYSSGPINYCLYAINMPNPVLPLPPLQPCNQFRELEKTIYPILEFPFGEYPEFMCCVELDMKLYFFGGRLSCRAERQRSKGKDWDLNDTYPPDVHVLDTTTISTNTIVTSNRPSELLRKGTAMICGKPNPYAFVAHKKIYAIATGMRFDYKSMNLSRFEVFDLDSNKWSILPDPPTNKKLIGHALVDRRVFILTLENEIFSFNVDTCVWVRFSKYRRVLSYFDRSAVFVEDTLYSIYNYTVAAFGPTSESEPEAKAKGLFDRMALLSSDVGDAIEHNLQVTCPSAYLVHLGNRIFYYVSTGSLPDPKIPDHLYYEDTERRKISIITFEVLRETYTESSNEGDKTFVQSKLLRTAEFVARSKCGAIVDIGFLLGCFLISTMPLHITFFGIDVAECHVNCKIRWGEHRNFHDQKRMDILFCMDHKCKNIWQAHLGTIFVNWKAFLCRSCSLIEGKLCDDVAEGLKVELGQRKEFKEAKEMKKQLQQLDSWHQKTRVIKVCAYGLTLDGGVVTGSDHGLSGQSFKRKHEQSGCLSLSREGSNLLRMGNRWSMIDLLNAAYVMLRLKRGPILKLLDWAACVLEKKVKKISDMNIDPLKMLEMVVLPIQVAFLALDHILRMEETQINLAIL</sequence>
<name>A0A4S4EVZ4_CAMSN</name>
<evidence type="ECO:0000313" key="3">
    <source>
        <dbReference type="Proteomes" id="UP000306102"/>
    </source>
</evidence>
<dbReference type="AlphaFoldDB" id="A0A4S4EVZ4"/>